<evidence type="ECO:0000256" key="10">
    <source>
        <dbReference type="ARBA" id="ARBA00022989"/>
    </source>
</evidence>
<keyword evidence="9 17" id="KW-0067">ATP-binding</keyword>
<evidence type="ECO:0000256" key="6">
    <source>
        <dbReference type="ARBA" id="ARBA00022692"/>
    </source>
</evidence>
<evidence type="ECO:0000256" key="2">
    <source>
        <dbReference type="ARBA" id="ARBA00005967"/>
    </source>
</evidence>
<feature type="binding site" evidence="16">
    <location>
        <position position="96"/>
    </location>
    <ligand>
        <name>substrate</name>
    </ligand>
</feature>
<evidence type="ECO:0000256" key="15">
    <source>
        <dbReference type="PIRSR" id="PIRSR600829-1"/>
    </source>
</evidence>
<feature type="binding site" evidence="17">
    <location>
        <position position="7"/>
    </location>
    <ligand>
        <name>ATP</name>
        <dbReference type="ChEBI" id="CHEBI:30616"/>
    </ligand>
</feature>
<keyword evidence="6 19" id="KW-0812">Transmembrane</keyword>
<keyword evidence="7 17" id="KW-0547">Nucleotide-binding</keyword>
<keyword evidence="3" id="KW-1003">Cell membrane</keyword>
<keyword evidence="11" id="KW-0443">Lipid metabolism</keyword>
<keyword evidence="5" id="KW-0808">Transferase</keyword>
<dbReference type="PANTHER" id="PTHR34299:SF1">
    <property type="entry name" value="DIACYLGLYCEROL KINASE"/>
    <property type="match status" value="1"/>
</dbReference>
<feature type="binding site" evidence="17">
    <location>
        <begin position="83"/>
        <end position="85"/>
    </location>
    <ligand>
        <name>ATP</name>
        <dbReference type="ChEBI" id="CHEBI:30616"/>
    </ligand>
</feature>
<evidence type="ECO:0000313" key="20">
    <source>
        <dbReference type="EMBL" id="EIT85212.1"/>
    </source>
</evidence>
<evidence type="ECO:0000256" key="17">
    <source>
        <dbReference type="PIRSR" id="PIRSR600829-3"/>
    </source>
</evidence>
<dbReference type="EMBL" id="AKKV01000026">
    <property type="protein sequence ID" value="EIT85212.1"/>
    <property type="molecule type" value="Genomic_DNA"/>
</dbReference>
<dbReference type="PROSITE" id="PS01069">
    <property type="entry name" value="DAGK_PROKAR"/>
    <property type="match status" value="1"/>
</dbReference>
<accession>I8AHL4</accession>
<dbReference type="GO" id="GO:0005886">
    <property type="term" value="C:plasma membrane"/>
    <property type="evidence" value="ECO:0007669"/>
    <property type="project" value="UniProtKB-SubCell"/>
</dbReference>
<dbReference type="AlphaFoldDB" id="I8AHL4"/>
<proteinExistence type="inferred from homology"/>
<keyword evidence="12 19" id="KW-0472">Membrane</keyword>
<feature type="binding site" evidence="17">
    <location>
        <position position="74"/>
    </location>
    <ligand>
        <name>ATP</name>
        <dbReference type="ChEBI" id="CHEBI:30616"/>
    </ligand>
</feature>
<dbReference type="Gene3D" id="1.10.287.3610">
    <property type="match status" value="1"/>
</dbReference>
<dbReference type="STRING" id="1196324.A374_10730"/>
<keyword evidence="4" id="KW-0444">Lipid biosynthesis</keyword>
<dbReference type="PATRIC" id="fig|1196324.3.peg.2194"/>
<keyword evidence="10 19" id="KW-1133">Transmembrane helix</keyword>
<protein>
    <submittedName>
        <fullName evidence="20">Diacylglycerol kinase</fullName>
    </submittedName>
</protein>
<feature type="binding site" evidence="17">
    <location>
        <position position="26"/>
    </location>
    <ligand>
        <name>ATP</name>
        <dbReference type="ChEBI" id="CHEBI:30616"/>
    </ligand>
</feature>
<evidence type="ECO:0000256" key="8">
    <source>
        <dbReference type="ARBA" id="ARBA00022777"/>
    </source>
</evidence>
<dbReference type="GO" id="GO:0046872">
    <property type="term" value="F:metal ion binding"/>
    <property type="evidence" value="ECO:0007669"/>
    <property type="project" value="UniProtKB-KW"/>
</dbReference>
<dbReference type="GO" id="GO:0005524">
    <property type="term" value="F:ATP binding"/>
    <property type="evidence" value="ECO:0007669"/>
    <property type="project" value="UniProtKB-KW"/>
</dbReference>
<keyword evidence="18" id="KW-0479">Metal-binding</keyword>
<evidence type="ECO:0000256" key="9">
    <source>
        <dbReference type="ARBA" id="ARBA00022840"/>
    </source>
</evidence>
<dbReference type="InterPro" id="IPR000829">
    <property type="entry name" value="DAGK"/>
</dbReference>
<dbReference type="GO" id="GO:0016301">
    <property type="term" value="F:kinase activity"/>
    <property type="evidence" value="ECO:0007669"/>
    <property type="project" value="UniProtKB-KW"/>
</dbReference>
<evidence type="ECO:0000256" key="19">
    <source>
        <dbReference type="SAM" id="Phobius"/>
    </source>
</evidence>
<keyword evidence="21" id="KW-1185">Reference proteome</keyword>
<sequence>MHKRMHRFKQSFLHAARGIKTAFQGEQNIFIHVGVGILVTLVAMFLHFSAEKMALLLLVIGGVIALEIVNTAIEHLVDLVTEEYHPLAKKVKDLASGAVLVFCAIAVIIGLLLFLHPIASLLH</sequence>
<feature type="binding site" evidence="16">
    <location>
        <position position="7"/>
    </location>
    <ligand>
        <name>substrate</name>
    </ligand>
</feature>
<dbReference type="eggNOG" id="COG0818">
    <property type="taxonomic scope" value="Bacteria"/>
</dbReference>
<feature type="binding site" evidence="18">
    <location>
        <position position="26"/>
    </location>
    <ligand>
        <name>a divalent metal cation</name>
        <dbReference type="ChEBI" id="CHEBI:60240"/>
    </ligand>
</feature>
<keyword evidence="8 20" id="KW-0418">Kinase</keyword>
<organism evidence="20 21">
    <name type="scientific">Fictibacillus macauensis ZFHKF-1</name>
    <dbReference type="NCBI Taxonomy" id="1196324"/>
    <lineage>
        <taxon>Bacteria</taxon>
        <taxon>Bacillati</taxon>
        <taxon>Bacillota</taxon>
        <taxon>Bacilli</taxon>
        <taxon>Bacillales</taxon>
        <taxon>Fictibacillaceae</taxon>
        <taxon>Fictibacillus</taxon>
    </lineage>
</organism>
<comment type="caution">
    <text evidence="20">The sequence shown here is derived from an EMBL/GenBank/DDBJ whole genome shotgun (WGS) entry which is preliminary data.</text>
</comment>
<dbReference type="GO" id="GO:0008654">
    <property type="term" value="P:phospholipid biosynthetic process"/>
    <property type="evidence" value="ECO:0007669"/>
    <property type="project" value="UniProtKB-KW"/>
</dbReference>
<feature type="transmembrane region" description="Helical" evidence="19">
    <location>
        <begin position="29"/>
        <end position="48"/>
    </location>
</feature>
<evidence type="ECO:0000256" key="13">
    <source>
        <dbReference type="ARBA" id="ARBA00023209"/>
    </source>
</evidence>
<feature type="binding site" evidence="16">
    <location>
        <position position="67"/>
    </location>
    <ligand>
        <name>substrate</name>
    </ligand>
</feature>
<reference evidence="20 21" key="1">
    <citation type="journal article" date="2012" name="J. Bacteriol.">
        <title>Genome of Bacillus macauensis ZFHKF-1, a Long-Chain-Forming Bacterium.</title>
        <authorList>
            <person name="Cai L."/>
            <person name="Zhang T."/>
        </authorList>
    </citation>
    <scope>NUCLEOTIDE SEQUENCE [LARGE SCALE GENOMIC DNA]</scope>
    <source>
        <strain evidence="20 21">ZFHKF-1</strain>
    </source>
</reference>
<feature type="transmembrane region" description="Helical" evidence="19">
    <location>
        <begin position="94"/>
        <end position="115"/>
    </location>
</feature>
<dbReference type="RefSeq" id="WP_007202230.1">
    <property type="nucleotide sequence ID" value="NZ_AKKV01000026.1"/>
</dbReference>
<evidence type="ECO:0000256" key="7">
    <source>
        <dbReference type="ARBA" id="ARBA00022741"/>
    </source>
</evidence>
<evidence type="ECO:0000256" key="18">
    <source>
        <dbReference type="PIRSR" id="PIRSR600829-4"/>
    </source>
</evidence>
<dbReference type="CDD" id="cd14265">
    <property type="entry name" value="UDPK_IM_like"/>
    <property type="match status" value="1"/>
</dbReference>
<comment type="similarity">
    <text evidence="2">Belongs to the bacterial diacylglycerol kinase family.</text>
</comment>
<dbReference type="PANTHER" id="PTHR34299">
    <property type="entry name" value="DIACYLGLYCEROL KINASE"/>
    <property type="match status" value="1"/>
</dbReference>
<comment type="subcellular location">
    <subcellularLocation>
        <location evidence="1">Cell membrane</location>
        <topology evidence="1">Multi-pass membrane protein</topology>
    </subcellularLocation>
</comment>
<dbReference type="Pfam" id="PF01219">
    <property type="entry name" value="DAGK_prokar"/>
    <property type="match status" value="1"/>
</dbReference>
<gene>
    <name evidence="20" type="ORF">A374_10730</name>
</gene>
<feature type="binding site" evidence="17">
    <location>
        <begin position="92"/>
        <end position="93"/>
    </location>
    <ligand>
        <name>ATP</name>
        <dbReference type="ChEBI" id="CHEBI:30616"/>
    </ligand>
</feature>
<dbReference type="Proteomes" id="UP000004080">
    <property type="component" value="Unassembled WGS sequence"/>
</dbReference>
<evidence type="ECO:0000256" key="1">
    <source>
        <dbReference type="ARBA" id="ARBA00004651"/>
    </source>
</evidence>
<feature type="active site" description="Proton acceptor" evidence="15">
    <location>
        <position position="67"/>
    </location>
</feature>
<dbReference type="InterPro" id="IPR036945">
    <property type="entry name" value="DAGK_sf"/>
</dbReference>
<keyword evidence="13" id="KW-0594">Phospholipid biosynthesis</keyword>
<keyword evidence="14" id="KW-1208">Phospholipid metabolism</keyword>
<evidence type="ECO:0000313" key="21">
    <source>
        <dbReference type="Proteomes" id="UP000004080"/>
    </source>
</evidence>
<feature type="binding site" evidence="18">
    <location>
        <position position="74"/>
    </location>
    <ligand>
        <name>a divalent metal cation</name>
        <dbReference type="ChEBI" id="CHEBI:60240"/>
    </ligand>
</feature>
<evidence type="ECO:0000256" key="11">
    <source>
        <dbReference type="ARBA" id="ARBA00023098"/>
    </source>
</evidence>
<evidence type="ECO:0000256" key="3">
    <source>
        <dbReference type="ARBA" id="ARBA00022475"/>
    </source>
</evidence>
<evidence type="ECO:0000256" key="14">
    <source>
        <dbReference type="ARBA" id="ARBA00023264"/>
    </source>
</evidence>
<dbReference type="InterPro" id="IPR033717">
    <property type="entry name" value="UDPK"/>
</dbReference>
<evidence type="ECO:0000256" key="16">
    <source>
        <dbReference type="PIRSR" id="PIRSR600829-2"/>
    </source>
</evidence>
<name>I8AHL4_9BACL</name>
<evidence type="ECO:0000256" key="5">
    <source>
        <dbReference type="ARBA" id="ARBA00022679"/>
    </source>
</evidence>
<comment type="cofactor">
    <cofactor evidence="18">
        <name>Mg(2+)</name>
        <dbReference type="ChEBI" id="CHEBI:18420"/>
    </cofactor>
    <text evidence="18">Mn(2+), Zn(2+), Cd(2+) and Co(2+) support activity to lesser extents.</text>
</comment>
<feature type="transmembrane region" description="Helical" evidence="19">
    <location>
        <begin position="54"/>
        <end position="73"/>
    </location>
</feature>
<evidence type="ECO:0000256" key="4">
    <source>
        <dbReference type="ARBA" id="ARBA00022516"/>
    </source>
</evidence>
<evidence type="ECO:0000256" key="12">
    <source>
        <dbReference type="ARBA" id="ARBA00023136"/>
    </source>
</evidence>
<keyword evidence="18" id="KW-0460">Magnesium</keyword>